<comment type="caution">
    <text evidence="1">The sequence shown here is derived from an EMBL/GenBank/DDBJ whole genome shotgun (WGS) entry which is preliminary data.</text>
</comment>
<sequence>MYMNDYENETAVEVICRECGTRFFASYDSPDCRYIKYSPCPNCFDETSEDELDEIGGWN</sequence>
<organism evidence="1 2">
    <name type="scientific">Bifidobacterium callitrichidarum</name>
    <dbReference type="NCBI Taxonomy" id="2052941"/>
    <lineage>
        <taxon>Bacteria</taxon>
        <taxon>Bacillati</taxon>
        <taxon>Actinomycetota</taxon>
        <taxon>Actinomycetes</taxon>
        <taxon>Bifidobacteriales</taxon>
        <taxon>Bifidobacteriaceae</taxon>
        <taxon>Bifidobacterium</taxon>
    </lineage>
</organism>
<keyword evidence="2" id="KW-1185">Reference proteome</keyword>
<protein>
    <submittedName>
        <fullName evidence="1">Uncharacterized protein</fullName>
    </submittedName>
</protein>
<dbReference type="Proteomes" id="UP000245876">
    <property type="component" value="Unassembled WGS sequence"/>
</dbReference>
<dbReference type="AlphaFoldDB" id="A0A2U2NCD2"/>
<reference evidence="1 2" key="1">
    <citation type="journal article" date="2018" name="Int. J. Syst. Evol. Microbiol.">
        <title>Bifidobacterium callitrichidarum sp. nov. from the faeces of the emperor tamarin (Saguinus imperator).</title>
        <authorList>
            <person name="Modesto M."/>
            <person name="Michelini S."/>
            <person name="Sansosti M.C."/>
            <person name="De Filippo C."/>
            <person name="Cavalieri D."/>
            <person name="Qvirist L."/>
            <person name="Andlid T."/>
            <person name="Spiezio C."/>
            <person name="Sandri C."/>
            <person name="Pascarelli S."/>
            <person name="Sgorbati B."/>
            <person name="Mattarelli P."/>
        </authorList>
    </citation>
    <scope>NUCLEOTIDE SEQUENCE [LARGE SCALE GENOMIC DNA]</scope>
    <source>
        <strain evidence="1 2">TRI 5</strain>
    </source>
</reference>
<proteinExistence type="predicted"/>
<gene>
    <name evidence="1" type="ORF">DF196_02350</name>
</gene>
<accession>A0A2U2NCD2</accession>
<dbReference type="EMBL" id="QFFM01000003">
    <property type="protein sequence ID" value="PWG66763.1"/>
    <property type="molecule type" value="Genomic_DNA"/>
</dbReference>
<name>A0A2U2NCD2_9BIFI</name>
<evidence type="ECO:0000313" key="2">
    <source>
        <dbReference type="Proteomes" id="UP000245876"/>
    </source>
</evidence>
<evidence type="ECO:0000313" key="1">
    <source>
        <dbReference type="EMBL" id="PWG66763.1"/>
    </source>
</evidence>
<dbReference type="RefSeq" id="WP_109056332.1">
    <property type="nucleotide sequence ID" value="NZ_QFFM01000003.1"/>
</dbReference>